<gene>
    <name evidence="2" type="ORF">BW143_10165</name>
</gene>
<dbReference type="InterPro" id="IPR003325">
    <property type="entry name" value="TerD"/>
</dbReference>
<dbReference type="EMBL" id="MTJL01000017">
    <property type="protein sequence ID" value="OMI05789.1"/>
    <property type="molecule type" value="Genomic_DNA"/>
</dbReference>
<proteinExistence type="predicted"/>
<dbReference type="Proteomes" id="UP000187367">
    <property type="component" value="Unassembled WGS sequence"/>
</dbReference>
<feature type="domain" description="TerD" evidence="1">
    <location>
        <begin position="1"/>
        <end position="199"/>
    </location>
</feature>
<sequence length="200" mass="21997">MAISLEKGQRVDLTKGNAGLSKIMVGLGWDPVASGSGGFFGKLFGGGAPNIDCDASVLMLENNRMTEKKNVIYFGNLRSRCGSVEHTGDNLTGEGSGDDEQIIVDLHKVPAHIDKLVFVVNIYDCVKRNQHFGMIENAFIRVVDMNHRQEMVKYNLKDDYSGRTSLIAGEIYRDGGEWKFTAVGEGTNDTSITEIVKRYA</sequence>
<name>A0A1R1S3M4_9BACI</name>
<comment type="caution">
    <text evidence="2">The sequence shown here is derived from an EMBL/GenBank/DDBJ whole genome shotgun (WGS) entry which is preliminary data.</text>
</comment>
<accession>A0A1R1QM94</accession>
<dbReference type="InterPro" id="IPR051324">
    <property type="entry name" value="Stress/Tellurium_Resist"/>
</dbReference>
<dbReference type="PANTHER" id="PTHR32097">
    <property type="entry name" value="CAMP-BINDING PROTEIN 1-RELATED"/>
    <property type="match status" value="1"/>
</dbReference>
<reference evidence="2 3" key="1">
    <citation type="submission" date="2017-01" db="EMBL/GenBank/DDBJ databases">
        <title>Bacillus phylogenomics.</title>
        <authorList>
            <person name="Dunlap C."/>
        </authorList>
    </citation>
    <scope>NUCLEOTIDE SEQUENCE [LARGE SCALE GENOMIC DNA]</scope>
    <source>
        <strain evidence="2 3">NRRL B-41282</strain>
    </source>
</reference>
<dbReference type="Pfam" id="PF02342">
    <property type="entry name" value="TerD"/>
    <property type="match status" value="1"/>
</dbReference>
<evidence type="ECO:0000313" key="2">
    <source>
        <dbReference type="EMBL" id="OMI05789.1"/>
    </source>
</evidence>
<dbReference type="AlphaFoldDB" id="A0A1R1S3M4"/>
<dbReference type="Gene3D" id="2.60.60.30">
    <property type="entry name" value="sav2460 like domains"/>
    <property type="match status" value="1"/>
</dbReference>
<evidence type="ECO:0000313" key="3">
    <source>
        <dbReference type="Proteomes" id="UP000187367"/>
    </source>
</evidence>
<accession>A0A1R1S3M4</accession>
<dbReference type="RefSeq" id="WP_076758112.1">
    <property type="nucleotide sequence ID" value="NZ_CP133085.1"/>
</dbReference>
<protein>
    <submittedName>
        <fullName evidence="2">Stress protein</fullName>
    </submittedName>
</protein>
<dbReference type="PANTHER" id="PTHR32097:SF15">
    <property type="entry name" value="STRESS RESPONSE PROTEIN SCP2"/>
    <property type="match status" value="1"/>
</dbReference>
<organism evidence="2 3">
    <name type="scientific">Bacillus swezeyi</name>
    <dbReference type="NCBI Taxonomy" id="1925020"/>
    <lineage>
        <taxon>Bacteria</taxon>
        <taxon>Bacillati</taxon>
        <taxon>Bacillota</taxon>
        <taxon>Bacilli</taxon>
        <taxon>Bacillales</taxon>
        <taxon>Bacillaceae</taxon>
        <taxon>Bacillus</taxon>
    </lineage>
</organism>
<keyword evidence="3" id="KW-1185">Reference proteome</keyword>
<dbReference type="OrthoDB" id="4123258at2"/>
<evidence type="ECO:0000259" key="1">
    <source>
        <dbReference type="Pfam" id="PF02342"/>
    </source>
</evidence>
<dbReference type="CDD" id="cd06974">
    <property type="entry name" value="TerD_like"/>
    <property type="match status" value="1"/>
</dbReference>
<dbReference type="GeneID" id="92788139"/>